<dbReference type="Gene3D" id="1.25.40.20">
    <property type="entry name" value="Ankyrin repeat-containing domain"/>
    <property type="match status" value="1"/>
</dbReference>
<dbReference type="Proteomes" id="UP001212152">
    <property type="component" value="Unassembled WGS sequence"/>
</dbReference>
<sequence length="237" mass="26780">MCPGGSPFFLAILENLKEMDLQGNRLVNCPYGVVHALKRNLLPLAKWMLAQGAADLKDSTRRLDVLKFAIKSGNLDIVQWVVQEKLQEKLHKSEDLNLSLELALRLHHLDIAKYILDVARAEPETGTILADRAVTKFSMDNDNPQYLESWFEQRLGDPQGAAEQAGLWFNLKVTQFLHKKGVDLEPALRTTCREMDDERVLVTTKVVPYVDFLLSLEGGCLAKSANTCRFSAYHWAQ</sequence>
<keyword evidence="2" id="KW-1185">Reference proteome</keyword>
<evidence type="ECO:0000313" key="1">
    <source>
        <dbReference type="EMBL" id="KAJ3174979.1"/>
    </source>
</evidence>
<protein>
    <submittedName>
        <fullName evidence="1">Uncharacterized protein</fullName>
    </submittedName>
</protein>
<organism evidence="1 2">
    <name type="scientific">Geranomyces variabilis</name>
    <dbReference type="NCBI Taxonomy" id="109894"/>
    <lineage>
        <taxon>Eukaryota</taxon>
        <taxon>Fungi</taxon>
        <taxon>Fungi incertae sedis</taxon>
        <taxon>Chytridiomycota</taxon>
        <taxon>Chytridiomycota incertae sedis</taxon>
        <taxon>Chytridiomycetes</taxon>
        <taxon>Spizellomycetales</taxon>
        <taxon>Powellomycetaceae</taxon>
        <taxon>Geranomyces</taxon>
    </lineage>
</organism>
<gene>
    <name evidence="1" type="ORF">HDU87_006513</name>
</gene>
<name>A0AAD5XQF4_9FUNG</name>
<dbReference type="EMBL" id="JADGJQ010000057">
    <property type="protein sequence ID" value="KAJ3174979.1"/>
    <property type="molecule type" value="Genomic_DNA"/>
</dbReference>
<proteinExistence type="predicted"/>
<dbReference type="InterPro" id="IPR036770">
    <property type="entry name" value="Ankyrin_rpt-contain_sf"/>
</dbReference>
<dbReference type="SUPFAM" id="SSF48403">
    <property type="entry name" value="Ankyrin repeat"/>
    <property type="match status" value="1"/>
</dbReference>
<evidence type="ECO:0000313" key="2">
    <source>
        <dbReference type="Proteomes" id="UP001212152"/>
    </source>
</evidence>
<reference evidence="1" key="1">
    <citation type="submission" date="2020-05" db="EMBL/GenBank/DDBJ databases">
        <title>Phylogenomic resolution of chytrid fungi.</title>
        <authorList>
            <person name="Stajich J.E."/>
            <person name="Amses K."/>
            <person name="Simmons R."/>
            <person name="Seto K."/>
            <person name="Myers J."/>
            <person name="Bonds A."/>
            <person name="Quandt C.A."/>
            <person name="Barry K."/>
            <person name="Liu P."/>
            <person name="Grigoriev I."/>
            <person name="Longcore J.E."/>
            <person name="James T.Y."/>
        </authorList>
    </citation>
    <scope>NUCLEOTIDE SEQUENCE</scope>
    <source>
        <strain evidence="1">JEL0379</strain>
    </source>
</reference>
<accession>A0AAD5XQF4</accession>
<dbReference type="AlphaFoldDB" id="A0AAD5XQF4"/>
<comment type="caution">
    <text evidence="1">The sequence shown here is derived from an EMBL/GenBank/DDBJ whole genome shotgun (WGS) entry which is preliminary data.</text>
</comment>